<reference evidence="1 4" key="1">
    <citation type="submission" date="2020-04" db="EMBL/GenBank/DDBJ databases">
        <title>Global-level population genomics: horizontal gene transfer, symbiosis and evolution in Rhizobia.</title>
        <authorList>
            <person name="Gai Y."/>
        </authorList>
    </citation>
    <scope>NUCLEOTIDE SEQUENCE</scope>
    <source>
        <strain evidence="2 4">BLR33</strain>
        <strain evidence="1">BLR57</strain>
    </source>
</reference>
<dbReference type="EMBL" id="JABDYC010000001">
    <property type="protein sequence ID" value="MBX5022047.1"/>
    <property type="molecule type" value="Genomic_DNA"/>
</dbReference>
<dbReference type="Proteomes" id="UP000749740">
    <property type="component" value="Unassembled WGS sequence"/>
</dbReference>
<proteinExistence type="predicted"/>
<name>A0A9Q3M854_9HYPH</name>
<evidence type="ECO:0000313" key="4">
    <source>
        <dbReference type="Proteomes" id="UP000770629"/>
    </source>
</evidence>
<evidence type="ECO:0000313" key="1">
    <source>
        <dbReference type="EMBL" id="MBX5022047.1"/>
    </source>
</evidence>
<protein>
    <submittedName>
        <fullName evidence="1">Uncharacterized protein</fullName>
    </submittedName>
</protein>
<gene>
    <name evidence="2" type="ORF">HJB60_10200</name>
    <name evidence="1" type="ORF">HJB63_05560</name>
</gene>
<accession>A0A9Q3M854</accession>
<dbReference type="Proteomes" id="UP000770629">
    <property type="component" value="Unassembled WGS sequence"/>
</dbReference>
<keyword evidence="4" id="KW-1185">Reference proteome</keyword>
<dbReference type="EMBL" id="JABDYF010000003">
    <property type="protein sequence ID" value="MBX5089537.1"/>
    <property type="molecule type" value="Genomic_DNA"/>
</dbReference>
<sequence>MRRYRCVCEECDPLPPIEGLHPETFEGPEPERRLSALFQSLTDRIVPARRPS</sequence>
<dbReference type="RefSeq" id="WP_207244577.1">
    <property type="nucleotide sequence ID" value="NZ_CP071454.1"/>
</dbReference>
<dbReference type="GeneID" id="66138184"/>
<comment type="caution">
    <text evidence="1">The sequence shown here is derived from an EMBL/GenBank/DDBJ whole genome shotgun (WGS) entry which is preliminary data.</text>
</comment>
<evidence type="ECO:0000313" key="2">
    <source>
        <dbReference type="EMBL" id="MBX5089537.1"/>
    </source>
</evidence>
<evidence type="ECO:0000313" key="3">
    <source>
        <dbReference type="Proteomes" id="UP000749740"/>
    </source>
</evidence>
<dbReference type="AlphaFoldDB" id="A0A9Q3M854"/>
<organism evidence="1 3">
    <name type="scientific">Rhizobium lentis</name>
    <dbReference type="NCBI Taxonomy" id="1138194"/>
    <lineage>
        <taxon>Bacteria</taxon>
        <taxon>Pseudomonadati</taxon>
        <taxon>Pseudomonadota</taxon>
        <taxon>Alphaproteobacteria</taxon>
        <taxon>Hyphomicrobiales</taxon>
        <taxon>Rhizobiaceae</taxon>
        <taxon>Rhizobium/Agrobacterium group</taxon>
        <taxon>Rhizobium</taxon>
    </lineage>
</organism>